<dbReference type="Pfam" id="PF26421">
    <property type="entry name" value="Avidin_like"/>
    <property type="match status" value="1"/>
</dbReference>
<name>A0A1B1BN30_9MICO</name>
<feature type="domain" description="N-acetyltransferase" evidence="1">
    <location>
        <begin position="14"/>
        <end position="181"/>
    </location>
</feature>
<dbReference type="PANTHER" id="PTHR43792:SF1">
    <property type="entry name" value="N-ACETYLTRANSFERASE DOMAIN-CONTAINING PROTEIN"/>
    <property type="match status" value="1"/>
</dbReference>
<dbReference type="Pfam" id="PF13302">
    <property type="entry name" value="Acetyltransf_3"/>
    <property type="match status" value="1"/>
</dbReference>
<gene>
    <name evidence="2" type="ORF">PA27867_2985</name>
</gene>
<organism evidence="2 3">
    <name type="scientific">Cryobacterium arcticum</name>
    <dbReference type="NCBI Taxonomy" id="670052"/>
    <lineage>
        <taxon>Bacteria</taxon>
        <taxon>Bacillati</taxon>
        <taxon>Actinomycetota</taxon>
        <taxon>Actinomycetes</taxon>
        <taxon>Micrococcales</taxon>
        <taxon>Microbacteriaceae</taxon>
        <taxon>Cryobacterium</taxon>
    </lineage>
</organism>
<dbReference type="RefSeq" id="WP_066597681.1">
    <property type="nucleotide sequence ID" value="NZ_CP016282.1"/>
</dbReference>
<evidence type="ECO:0000313" key="3">
    <source>
        <dbReference type="Proteomes" id="UP000092582"/>
    </source>
</evidence>
<accession>A0A1B1BN30</accession>
<evidence type="ECO:0000259" key="1">
    <source>
        <dbReference type="PROSITE" id="PS51186"/>
    </source>
</evidence>
<keyword evidence="3" id="KW-1185">Reference proteome</keyword>
<protein>
    <recommendedName>
        <fullName evidence="1">N-acetyltransferase domain-containing protein</fullName>
    </recommendedName>
</protein>
<dbReference type="GO" id="GO:0016747">
    <property type="term" value="F:acyltransferase activity, transferring groups other than amino-acyl groups"/>
    <property type="evidence" value="ECO:0007669"/>
    <property type="project" value="InterPro"/>
</dbReference>
<dbReference type="STRING" id="670052.PA27867_2985"/>
<dbReference type="PROSITE" id="PS51186">
    <property type="entry name" value="GNAT"/>
    <property type="match status" value="1"/>
</dbReference>
<reference evidence="2 3" key="1">
    <citation type="submission" date="2016-06" db="EMBL/GenBank/DDBJ databases">
        <title>Genome sequencing of Cryobacterium arcticum PAMC 27867.</title>
        <authorList>
            <person name="Lee J."/>
            <person name="Kim O.-S."/>
        </authorList>
    </citation>
    <scope>NUCLEOTIDE SEQUENCE [LARGE SCALE GENOMIC DNA]</scope>
    <source>
        <strain evidence="2 3">PAMC 27867</strain>
    </source>
</reference>
<sequence length="294" mass="31853">MIWTFDYPLRTERLLLRPHTLDDLDDLLLFHGDPDVTRYIPWPVRDRAATLAALTAKLQQTDARTAGDWIVLAIEEAGTVIGEILLKRTSDTTAELGYVLAASAQGRGLATEAAGHLLQAAERRFGVTAVEAVVEAPNAASARVLNRLGFTPTVSAHPPLLSFRRLSLAPKEPVPMPAPAADRPLQLDGLSFHMISSTASDVSAEAPTRFLYRQDGTLVWGDYTGDTVTQGRMVGRIVDDRIEISFAHALVADGSVVMGSAVSVAEVRDDGLVYLVEEFEKNGQTHQSVCVQVV</sequence>
<dbReference type="InterPro" id="IPR000182">
    <property type="entry name" value="GNAT_dom"/>
</dbReference>
<dbReference type="PANTHER" id="PTHR43792">
    <property type="entry name" value="GNAT FAMILY, PUTATIVE (AFU_ORTHOLOGUE AFUA_3G00765)-RELATED-RELATED"/>
    <property type="match status" value="1"/>
</dbReference>
<dbReference type="Proteomes" id="UP000092582">
    <property type="component" value="Chromosome 1"/>
</dbReference>
<proteinExistence type="predicted"/>
<dbReference type="SUPFAM" id="SSF55729">
    <property type="entry name" value="Acyl-CoA N-acyltransferases (Nat)"/>
    <property type="match status" value="1"/>
</dbReference>
<evidence type="ECO:0000313" key="2">
    <source>
        <dbReference type="EMBL" id="ANP73921.1"/>
    </source>
</evidence>
<dbReference type="InterPro" id="IPR051531">
    <property type="entry name" value="N-acetyltransferase"/>
</dbReference>
<dbReference type="KEGG" id="cart:PA27867_2985"/>
<dbReference type="AlphaFoldDB" id="A0A1B1BN30"/>
<dbReference type="InterPro" id="IPR016181">
    <property type="entry name" value="Acyl_CoA_acyltransferase"/>
</dbReference>
<dbReference type="InterPro" id="IPR058595">
    <property type="entry name" value="Avidin-like"/>
</dbReference>
<dbReference type="EMBL" id="CP016282">
    <property type="protein sequence ID" value="ANP73921.1"/>
    <property type="molecule type" value="Genomic_DNA"/>
</dbReference>
<dbReference type="Gene3D" id="3.40.630.30">
    <property type="match status" value="1"/>
</dbReference>